<feature type="non-terminal residue" evidence="1">
    <location>
        <position position="1"/>
    </location>
</feature>
<evidence type="ECO:0000313" key="2">
    <source>
        <dbReference type="Proteomes" id="UP000784294"/>
    </source>
</evidence>
<sequence length="186" mass="20918">MFQSATSLRVQHGLIAIVRVFKRIALLEVRGSLSSTGQPKDQCPLFTSVICVQSCPSEFRLTLGSTECRDLVVLMLVHRDCRVDTGKVETLLPSVEVGVGGSHFWMQGGPNYADTLIRSSTRTKQRLILNLNRIKFNDYPPRGMISHSWKKNLETASCFQNFEIVVYGKKNFPNIEFISIAGEDHE</sequence>
<dbReference type="EMBL" id="CAAALY010087395">
    <property type="protein sequence ID" value="VEL27453.1"/>
    <property type="molecule type" value="Genomic_DNA"/>
</dbReference>
<keyword evidence="2" id="KW-1185">Reference proteome</keyword>
<evidence type="ECO:0000313" key="1">
    <source>
        <dbReference type="EMBL" id="VEL27453.1"/>
    </source>
</evidence>
<protein>
    <submittedName>
        <fullName evidence="1">Uncharacterized protein</fullName>
    </submittedName>
</protein>
<gene>
    <name evidence="1" type="ORF">PXEA_LOCUS20893</name>
</gene>
<dbReference type="Proteomes" id="UP000784294">
    <property type="component" value="Unassembled WGS sequence"/>
</dbReference>
<reference evidence="1" key="1">
    <citation type="submission" date="2018-11" db="EMBL/GenBank/DDBJ databases">
        <authorList>
            <consortium name="Pathogen Informatics"/>
        </authorList>
    </citation>
    <scope>NUCLEOTIDE SEQUENCE</scope>
</reference>
<proteinExistence type="predicted"/>
<organism evidence="1 2">
    <name type="scientific">Protopolystoma xenopodis</name>
    <dbReference type="NCBI Taxonomy" id="117903"/>
    <lineage>
        <taxon>Eukaryota</taxon>
        <taxon>Metazoa</taxon>
        <taxon>Spiralia</taxon>
        <taxon>Lophotrochozoa</taxon>
        <taxon>Platyhelminthes</taxon>
        <taxon>Monogenea</taxon>
        <taxon>Polyopisthocotylea</taxon>
        <taxon>Polystomatidea</taxon>
        <taxon>Polystomatidae</taxon>
        <taxon>Protopolystoma</taxon>
    </lineage>
</organism>
<dbReference type="AlphaFoldDB" id="A0A3S5ASR2"/>
<name>A0A3S5ASR2_9PLAT</name>
<accession>A0A3S5ASR2</accession>
<comment type="caution">
    <text evidence="1">The sequence shown here is derived from an EMBL/GenBank/DDBJ whole genome shotgun (WGS) entry which is preliminary data.</text>
</comment>